<comment type="caution">
    <text evidence="1">The sequence shown here is derived from an EMBL/GenBank/DDBJ whole genome shotgun (WGS) entry which is preliminary data.</text>
</comment>
<protein>
    <submittedName>
        <fullName evidence="1">Nucleoside triphosphate hydrolase</fullName>
    </submittedName>
</protein>
<keyword evidence="1" id="KW-0378">Hydrolase</keyword>
<evidence type="ECO:0000313" key="2">
    <source>
        <dbReference type="Proteomes" id="UP000285310"/>
    </source>
</evidence>
<name>A0A423PPI9_9GAMM</name>
<sequence length="228" mass="24371">MIERMSKTLSAEPQAIVDDAVLEAARALVRPGQRTLLGIVGGPAAGKSTACAALVAALGATAVGVPMDGFHLSQRVLAALGRSERKGAPDTFDASGYCALLSRIRHAPGTADTVYAPDFDRGLEEPVAARIAVAPDVPLVVTEGNYLLLDEAPWPEVRARLDAVWSIDIDDARRNAWLLARHMKHGRSETEARAWIADSDAPNAARIAARAHQADRHLTWRGARLCFA</sequence>
<dbReference type="FunCoup" id="A0A423PPI9">
    <property type="interactions" value="26"/>
</dbReference>
<dbReference type="InParanoid" id="A0A423PPI9"/>
<dbReference type="SUPFAM" id="SSF52540">
    <property type="entry name" value="P-loop containing nucleoside triphosphate hydrolases"/>
    <property type="match status" value="1"/>
</dbReference>
<keyword evidence="2" id="KW-1185">Reference proteome</keyword>
<organism evidence="1 2">
    <name type="scientific">Salinisphaera japonica YTM-1</name>
    <dbReference type="NCBI Taxonomy" id="1209778"/>
    <lineage>
        <taxon>Bacteria</taxon>
        <taxon>Pseudomonadati</taxon>
        <taxon>Pseudomonadota</taxon>
        <taxon>Gammaproteobacteria</taxon>
        <taxon>Salinisphaerales</taxon>
        <taxon>Salinisphaeraceae</taxon>
        <taxon>Salinisphaera</taxon>
    </lineage>
</organism>
<proteinExistence type="predicted"/>
<reference evidence="1 2" key="1">
    <citation type="submission" date="2013-10" db="EMBL/GenBank/DDBJ databases">
        <title>Salinisphaera japonica YTM-1 Genome Sequencing.</title>
        <authorList>
            <person name="Lai Q."/>
            <person name="Li C."/>
            <person name="Shao Z."/>
        </authorList>
    </citation>
    <scope>NUCLEOTIDE SEQUENCE [LARGE SCALE GENOMIC DNA]</scope>
    <source>
        <strain evidence="1 2">YTM-1</strain>
    </source>
</reference>
<dbReference type="GO" id="GO:0016787">
    <property type="term" value="F:hydrolase activity"/>
    <property type="evidence" value="ECO:0007669"/>
    <property type="project" value="UniProtKB-KW"/>
</dbReference>
<accession>A0A423PPI9</accession>
<evidence type="ECO:0000313" key="1">
    <source>
        <dbReference type="EMBL" id="ROO27497.1"/>
    </source>
</evidence>
<dbReference type="NCBIfam" id="NF006743">
    <property type="entry name" value="PRK09270.1-2"/>
    <property type="match status" value="1"/>
</dbReference>
<gene>
    <name evidence="1" type="ORF">SAJA_09250</name>
</gene>
<dbReference type="InterPro" id="IPR027417">
    <property type="entry name" value="P-loop_NTPase"/>
</dbReference>
<dbReference type="Proteomes" id="UP000285310">
    <property type="component" value="Unassembled WGS sequence"/>
</dbReference>
<dbReference type="EMBL" id="AYKG01000026">
    <property type="protein sequence ID" value="ROO27497.1"/>
    <property type="molecule type" value="Genomic_DNA"/>
</dbReference>
<dbReference type="AlphaFoldDB" id="A0A423PPI9"/>
<dbReference type="PANTHER" id="PTHR10285">
    <property type="entry name" value="URIDINE KINASE"/>
    <property type="match status" value="1"/>
</dbReference>
<dbReference type="Gene3D" id="3.40.50.300">
    <property type="entry name" value="P-loop containing nucleotide triphosphate hydrolases"/>
    <property type="match status" value="1"/>
</dbReference>